<reference evidence="2" key="1">
    <citation type="journal article" date="2023" name="Mol. Phylogenet. Evol.">
        <title>Genome-scale phylogeny and comparative genomics of the fungal order Sordariales.</title>
        <authorList>
            <person name="Hensen N."/>
            <person name="Bonometti L."/>
            <person name="Westerberg I."/>
            <person name="Brannstrom I.O."/>
            <person name="Guillou S."/>
            <person name="Cros-Aarteil S."/>
            <person name="Calhoun S."/>
            <person name="Haridas S."/>
            <person name="Kuo A."/>
            <person name="Mondo S."/>
            <person name="Pangilinan J."/>
            <person name="Riley R."/>
            <person name="LaButti K."/>
            <person name="Andreopoulos B."/>
            <person name="Lipzen A."/>
            <person name="Chen C."/>
            <person name="Yan M."/>
            <person name="Daum C."/>
            <person name="Ng V."/>
            <person name="Clum A."/>
            <person name="Steindorff A."/>
            <person name="Ohm R.A."/>
            <person name="Martin F."/>
            <person name="Silar P."/>
            <person name="Natvig D.O."/>
            <person name="Lalanne C."/>
            <person name="Gautier V."/>
            <person name="Ament-Velasquez S.L."/>
            <person name="Kruys A."/>
            <person name="Hutchinson M.I."/>
            <person name="Powell A.J."/>
            <person name="Barry K."/>
            <person name="Miller A.N."/>
            <person name="Grigoriev I.V."/>
            <person name="Debuchy R."/>
            <person name="Gladieux P."/>
            <person name="Hiltunen Thoren M."/>
            <person name="Johannesson H."/>
        </authorList>
    </citation>
    <scope>NUCLEOTIDE SEQUENCE</scope>
    <source>
        <strain evidence="2">PSN309</strain>
    </source>
</reference>
<name>A0AAN6WTK2_9PEZI</name>
<proteinExistence type="predicted"/>
<accession>A0AAN6WTK2</accession>
<evidence type="ECO:0000256" key="1">
    <source>
        <dbReference type="SAM" id="MobiDB-lite"/>
    </source>
</evidence>
<dbReference type="EMBL" id="MU864429">
    <property type="protein sequence ID" value="KAK4186197.1"/>
    <property type="molecule type" value="Genomic_DNA"/>
</dbReference>
<evidence type="ECO:0000313" key="2">
    <source>
        <dbReference type="EMBL" id="KAK4186197.1"/>
    </source>
</evidence>
<dbReference type="Proteomes" id="UP001302126">
    <property type="component" value="Unassembled WGS sequence"/>
</dbReference>
<organism evidence="2 3">
    <name type="scientific">Podospora australis</name>
    <dbReference type="NCBI Taxonomy" id="1536484"/>
    <lineage>
        <taxon>Eukaryota</taxon>
        <taxon>Fungi</taxon>
        <taxon>Dikarya</taxon>
        <taxon>Ascomycota</taxon>
        <taxon>Pezizomycotina</taxon>
        <taxon>Sordariomycetes</taxon>
        <taxon>Sordariomycetidae</taxon>
        <taxon>Sordariales</taxon>
        <taxon>Podosporaceae</taxon>
        <taxon>Podospora</taxon>
    </lineage>
</organism>
<dbReference type="AlphaFoldDB" id="A0AAN6WTK2"/>
<reference evidence="2" key="2">
    <citation type="submission" date="2023-05" db="EMBL/GenBank/DDBJ databases">
        <authorList>
            <consortium name="Lawrence Berkeley National Laboratory"/>
            <person name="Steindorff A."/>
            <person name="Hensen N."/>
            <person name="Bonometti L."/>
            <person name="Westerberg I."/>
            <person name="Brannstrom I.O."/>
            <person name="Guillou S."/>
            <person name="Cros-Aarteil S."/>
            <person name="Calhoun S."/>
            <person name="Haridas S."/>
            <person name="Kuo A."/>
            <person name="Mondo S."/>
            <person name="Pangilinan J."/>
            <person name="Riley R."/>
            <person name="Labutti K."/>
            <person name="Andreopoulos B."/>
            <person name="Lipzen A."/>
            <person name="Chen C."/>
            <person name="Yanf M."/>
            <person name="Daum C."/>
            <person name="Ng V."/>
            <person name="Clum A."/>
            <person name="Ohm R."/>
            <person name="Martin F."/>
            <person name="Silar P."/>
            <person name="Natvig D."/>
            <person name="Lalanne C."/>
            <person name="Gautier V."/>
            <person name="Ament-Velasquez S.L."/>
            <person name="Kruys A."/>
            <person name="Hutchinson M.I."/>
            <person name="Powell A.J."/>
            <person name="Barry K."/>
            <person name="Miller A.N."/>
            <person name="Grigoriev I.V."/>
            <person name="Debuchy R."/>
            <person name="Gladieux P."/>
            <person name="Thoren M.H."/>
            <person name="Johannesson H."/>
        </authorList>
    </citation>
    <scope>NUCLEOTIDE SEQUENCE</scope>
    <source>
        <strain evidence="2">PSN309</strain>
    </source>
</reference>
<gene>
    <name evidence="2" type="ORF">QBC35DRAFT_437802</name>
</gene>
<sequence length="240" mass="26489">MSFLVPVTKLDVSYHGQGRYLLIQASGVIPGAWLTPFIQQEEWIGGLKFSIRTHAGGLGRQPGTKPFSTDFRLQINLPIVDFNSKTVLVDTLGKTWDAPITYIEWPGPEDPENSDDSTKDLETSFSQTGWLPDGGELVITAKIPPSSPGLPGGPGSSVEISYNKVFFTQVSSHVHQGELNWTLSWKKLPTGEYENPQLVDVTQTTWQGGVGPEYPPHKVIQPYNVYFIVFEENKQGGAQD</sequence>
<keyword evidence="3" id="KW-1185">Reference proteome</keyword>
<evidence type="ECO:0000313" key="3">
    <source>
        <dbReference type="Proteomes" id="UP001302126"/>
    </source>
</evidence>
<feature type="region of interest" description="Disordered" evidence="1">
    <location>
        <begin position="105"/>
        <end position="124"/>
    </location>
</feature>
<protein>
    <submittedName>
        <fullName evidence="2">Uncharacterized protein</fullName>
    </submittedName>
</protein>
<comment type="caution">
    <text evidence="2">The sequence shown here is derived from an EMBL/GenBank/DDBJ whole genome shotgun (WGS) entry which is preliminary data.</text>
</comment>